<dbReference type="Pfam" id="PF12796">
    <property type="entry name" value="Ank_2"/>
    <property type="match status" value="1"/>
</dbReference>
<feature type="compositionally biased region" description="Low complexity" evidence="5">
    <location>
        <begin position="202"/>
        <end position="219"/>
    </location>
</feature>
<name>A0A0P4W1G4_SCYOL</name>
<comment type="similarity">
    <text evidence="3">Belongs to the SOWAH family.</text>
</comment>
<feature type="region of interest" description="Disordered" evidence="5">
    <location>
        <begin position="57"/>
        <end position="382"/>
    </location>
</feature>
<feature type="compositionally biased region" description="Low complexity" evidence="5">
    <location>
        <begin position="344"/>
        <end position="365"/>
    </location>
</feature>
<feature type="compositionally biased region" description="Basic and acidic residues" evidence="5">
    <location>
        <begin position="131"/>
        <end position="141"/>
    </location>
</feature>
<feature type="repeat" description="ANK" evidence="4">
    <location>
        <begin position="418"/>
        <end position="438"/>
    </location>
</feature>
<feature type="compositionally biased region" description="Polar residues" evidence="5">
    <location>
        <begin position="63"/>
        <end position="80"/>
    </location>
</feature>
<evidence type="ECO:0000259" key="6">
    <source>
        <dbReference type="Pfam" id="PF25877"/>
    </source>
</evidence>
<evidence type="ECO:0000256" key="3">
    <source>
        <dbReference type="ARBA" id="ARBA00038122"/>
    </source>
</evidence>
<dbReference type="Pfam" id="PF25877">
    <property type="entry name" value="WHD_SOWAH"/>
    <property type="match status" value="1"/>
</dbReference>
<dbReference type="PANTHER" id="PTHR14491:SF7">
    <property type="entry name" value="SOSONDOWAH, ISOFORM G"/>
    <property type="match status" value="1"/>
</dbReference>
<accession>A0A0P4W1G4</accession>
<dbReference type="Gene3D" id="1.25.40.20">
    <property type="entry name" value="Ankyrin repeat-containing domain"/>
    <property type="match status" value="1"/>
</dbReference>
<feature type="compositionally biased region" description="Polar residues" evidence="5">
    <location>
        <begin position="598"/>
        <end position="621"/>
    </location>
</feature>
<evidence type="ECO:0000313" key="7">
    <source>
        <dbReference type="EMBL" id="JAI60197.1"/>
    </source>
</evidence>
<dbReference type="InterPro" id="IPR002110">
    <property type="entry name" value="Ankyrin_rpt"/>
</dbReference>
<feature type="compositionally biased region" description="Polar residues" evidence="5">
    <location>
        <begin position="251"/>
        <end position="267"/>
    </location>
</feature>
<feature type="domain" description="SOWAHA-C winged helix-turn-helix" evidence="6">
    <location>
        <begin position="19"/>
        <end position="57"/>
    </location>
</feature>
<evidence type="ECO:0000256" key="5">
    <source>
        <dbReference type="SAM" id="MobiDB-lite"/>
    </source>
</evidence>
<reference evidence="7" key="1">
    <citation type="submission" date="2015-09" db="EMBL/GenBank/DDBJ databases">
        <title>Scylla olivacea transcriptome.</title>
        <authorList>
            <person name="Ikhwanuddin M."/>
        </authorList>
    </citation>
    <scope>NUCLEOTIDE SEQUENCE</scope>
</reference>
<dbReference type="PROSITE" id="PS50297">
    <property type="entry name" value="ANK_REP_REGION"/>
    <property type="match status" value="2"/>
</dbReference>
<feature type="compositionally biased region" description="Pro residues" evidence="5">
    <location>
        <begin position="108"/>
        <end position="121"/>
    </location>
</feature>
<proteinExistence type="inferred from homology"/>
<organism evidence="7">
    <name type="scientific">Scylla olivacea</name>
    <name type="common">Orange mud crab</name>
    <name type="synonym">Cancer olivacea</name>
    <dbReference type="NCBI Taxonomy" id="85551"/>
    <lineage>
        <taxon>Eukaryota</taxon>
        <taxon>Metazoa</taxon>
        <taxon>Ecdysozoa</taxon>
        <taxon>Arthropoda</taxon>
        <taxon>Crustacea</taxon>
        <taxon>Multicrustacea</taxon>
        <taxon>Malacostraca</taxon>
        <taxon>Eumalacostraca</taxon>
        <taxon>Eucarida</taxon>
        <taxon>Decapoda</taxon>
        <taxon>Pleocyemata</taxon>
        <taxon>Brachyura</taxon>
        <taxon>Eubrachyura</taxon>
        <taxon>Portunoidea</taxon>
        <taxon>Portunidae</taxon>
        <taxon>Portuninae</taxon>
        <taxon>Scylla</taxon>
    </lineage>
</organism>
<dbReference type="PANTHER" id="PTHR14491">
    <property type="entry name" value="SOSONDOWAH, ISOFORM G"/>
    <property type="match status" value="1"/>
</dbReference>
<feature type="repeat" description="ANK" evidence="4">
    <location>
        <begin position="452"/>
        <end position="484"/>
    </location>
</feature>
<protein>
    <recommendedName>
        <fullName evidence="6">SOWAHA-C winged helix-turn-helix domain-containing protein</fullName>
    </recommendedName>
</protein>
<dbReference type="PRINTS" id="PR01415">
    <property type="entry name" value="ANKYRIN"/>
</dbReference>
<dbReference type="PROSITE" id="PS50088">
    <property type="entry name" value="ANK_REPEAT"/>
    <property type="match status" value="2"/>
</dbReference>
<feature type="compositionally biased region" description="Polar residues" evidence="5">
    <location>
        <begin position="332"/>
        <end position="342"/>
    </location>
</feature>
<evidence type="ECO:0000256" key="1">
    <source>
        <dbReference type="ARBA" id="ARBA00022737"/>
    </source>
</evidence>
<dbReference type="SUPFAM" id="SSF48403">
    <property type="entry name" value="Ankyrin repeat"/>
    <property type="match status" value="1"/>
</dbReference>
<keyword evidence="1" id="KW-0677">Repeat</keyword>
<keyword evidence="2 4" id="KW-0040">ANK repeat</keyword>
<dbReference type="SMART" id="SM00248">
    <property type="entry name" value="ANK"/>
    <property type="match status" value="2"/>
</dbReference>
<dbReference type="InterPro" id="IPR058889">
    <property type="entry name" value="WHD_SOWAHA-C"/>
</dbReference>
<feature type="compositionally biased region" description="Low complexity" evidence="5">
    <location>
        <begin position="268"/>
        <end position="278"/>
    </location>
</feature>
<dbReference type="InterPro" id="IPR036770">
    <property type="entry name" value="Ankyrin_rpt-contain_sf"/>
</dbReference>
<evidence type="ECO:0000256" key="4">
    <source>
        <dbReference type="PROSITE-ProRule" id="PRU00023"/>
    </source>
</evidence>
<feature type="compositionally biased region" description="Low complexity" evidence="5">
    <location>
        <begin position="81"/>
        <end position="91"/>
    </location>
</feature>
<sequence>MQFSCAYTNTDSMCYLWTETARNKFKQYVNTLANISNEGGEKYLVLKRKYRVGTPLDDEYVTPAQSPSGPAFTTPNQFNVYGSPQLSSPLSPGTPPAPPLPARATPPYRAPPPYRPPPPATPSHQGYLPPEDLKFSERRYDGSPQHFNGRSETRYHGDIPVYHPGSEPRYPPVADSRFSEARYPYEEPADLGIPPPPQTMRSASSLSSLSSSVSYGGSSTPHSPAPPYGGYGNAPPLAPLSASRPKSLSLHQMSSPSEDGDSQSMSATTVSSSSTPSSEEPPPPVPPRRRQADNKENLRPAPDGEEGAKIGMGDGNSEDGAGEGTGEERKTSVSVREQTQKFNKLASESQLPSSSSRASSKSNRSSRSDKDDDDSTSILSYGPEGQEWQIAVAKSDFSEILRLLKIHPSLARHKDIANGYTALHWAAKQGRTEVVKLLSGTHHVEINARSNGGYTPLHIAAMYNRTEVFDLLVHYGADLNMRDYSGKKPRTYNTIASTVSQDTQRRIVQRRNSVKDAAAFLRIGSLNVKVRKTTEAFNSLLSRDVEAKLHRAWGSSDSLPDAEKETKAMPPPKFGPIKKRKLKKDRDPPAARPVSAYSVLTPSEDISASMQAPSGTHVNADSDSDSAYGFGSEWH</sequence>
<feature type="region of interest" description="Disordered" evidence="5">
    <location>
        <begin position="555"/>
        <end position="635"/>
    </location>
</feature>
<dbReference type="AlphaFoldDB" id="A0A0P4W1G4"/>
<feature type="compositionally biased region" description="Low complexity" evidence="5">
    <location>
        <begin position="233"/>
        <end position="250"/>
    </location>
</feature>
<feature type="compositionally biased region" description="Pro residues" evidence="5">
    <location>
        <begin position="92"/>
        <end position="101"/>
    </location>
</feature>
<evidence type="ECO:0000256" key="2">
    <source>
        <dbReference type="ARBA" id="ARBA00023043"/>
    </source>
</evidence>
<dbReference type="EMBL" id="GDRN01091941">
    <property type="protein sequence ID" value="JAI60197.1"/>
    <property type="molecule type" value="Transcribed_RNA"/>
</dbReference>